<gene>
    <name evidence="3" type="ORF">B5807_00252</name>
</gene>
<feature type="transmembrane region" description="Helical" evidence="2">
    <location>
        <begin position="45"/>
        <end position="71"/>
    </location>
</feature>
<evidence type="ECO:0000313" key="4">
    <source>
        <dbReference type="Proteomes" id="UP000193240"/>
    </source>
</evidence>
<evidence type="ECO:0000256" key="1">
    <source>
        <dbReference type="SAM" id="MobiDB-lite"/>
    </source>
</evidence>
<keyword evidence="2" id="KW-0812">Transmembrane</keyword>
<evidence type="ECO:0000256" key="2">
    <source>
        <dbReference type="SAM" id="Phobius"/>
    </source>
</evidence>
<keyword evidence="2" id="KW-1133">Transmembrane helix</keyword>
<reference evidence="3 4" key="1">
    <citation type="journal article" date="2017" name="Genome Announc.">
        <title>Genome sequence of the saprophytic ascomycete Epicoccum nigrum ICMP 19927 strain isolated from New Zealand.</title>
        <authorList>
            <person name="Fokin M."/>
            <person name="Fleetwood D."/>
            <person name="Weir B.S."/>
            <person name="Villas-Boas S.G."/>
        </authorList>
    </citation>
    <scope>NUCLEOTIDE SEQUENCE [LARGE SCALE GENOMIC DNA]</scope>
    <source>
        <strain evidence="3 4">ICMP 19927</strain>
    </source>
</reference>
<feature type="compositionally biased region" description="Polar residues" evidence="1">
    <location>
        <begin position="124"/>
        <end position="144"/>
    </location>
</feature>
<organism evidence="3 4">
    <name type="scientific">Epicoccum nigrum</name>
    <name type="common">Soil fungus</name>
    <name type="synonym">Epicoccum purpurascens</name>
    <dbReference type="NCBI Taxonomy" id="105696"/>
    <lineage>
        <taxon>Eukaryota</taxon>
        <taxon>Fungi</taxon>
        <taxon>Dikarya</taxon>
        <taxon>Ascomycota</taxon>
        <taxon>Pezizomycotina</taxon>
        <taxon>Dothideomycetes</taxon>
        <taxon>Pleosporomycetidae</taxon>
        <taxon>Pleosporales</taxon>
        <taxon>Pleosporineae</taxon>
        <taxon>Didymellaceae</taxon>
        <taxon>Epicoccum</taxon>
    </lineage>
</organism>
<evidence type="ECO:0000313" key="3">
    <source>
        <dbReference type="EMBL" id="OSS54723.1"/>
    </source>
</evidence>
<accession>A0A1Y2MF02</accession>
<feature type="transmembrane region" description="Helical" evidence="2">
    <location>
        <begin position="205"/>
        <end position="225"/>
    </location>
</feature>
<name>A0A1Y2MF02_EPING</name>
<dbReference type="EMBL" id="KZ107838">
    <property type="protein sequence ID" value="OSS54723.1"/>
    <property type="molecule type" value="Genomic_DNA"/>
</dbReference>
<feature type="compositionally biased region" description="Polar residues" evidence="1">
    <location>
        <begin position="101"/>
        <end position="113"/>
    </location>
</feature>
<sequence>MDAPRKTTHRISRPGVLVAIVGFLLAAYSIRLSRAGEGPGFSGIAVVMLTSTLGALLLQGGIGLCMVWFMATNTDQDGRSELSHSASNSGLKGVNDEKTHVGTQGSSPNSLSNDAEKLAPTPSLPSTDTLQGNTQDKDASSTSIPIEHGEEPDAQSPKSISKLCRSSLLNFSLWALGIATMVSAAVLRLYDEEGVLTTDTLRCRLAIAAPAMNFLSLLLTMYQTCKLLRLADRKGLEKWLNFR</sequence>
<protein>
    <submittedName>
        <fullName evidence="3">Uncharacterized protein</fullName>
    </submittedName>
</protein>
<keyword evidence="2" id="KW-0472">Membrane</keyword>
<feature type="transmembrane region" description="Helical" evidence="2">
    <location>
        <begin position="168"/>
        <end position="190"/>
    </location>
</feature>
<keyword evidence="4" id="KW-1185">Reference proteome</keyword>
<feature type="region of interest" description="Disordered" evidence="1">
    <location>
        <begin position="77"/>
        <end position="158"/>
    </location>
</feature>
<proteinExistence type="predicted"/>
<dbReference type="InParanoid" id="A0A1Y2MF02"/>
<dbReference type="AlphaFoldDB" id="A0A1Y2MF02"/>
<dbReference type="Proteomes" id="UP000193240">
    <property type="component" value="Unassembled WGS sequence"/>
</dbReference>